<comment type="caution">
    <text evidence="2">The sequence shown here is derived from an EMBL/GenBank/DDBJ whole genome shotgun (WGS) entry which is preliminary data.</text>
</comment>
<feature type="transmembrane region" description="Helical" evidence="1">
    <location>
        <begin position="77"/>
        <end position="98"/>
    </location>
</feature>
<evidence type="ECO:0000313" key="2">
    <source>
        <dbReference type="EMBL" id="RNB85584.1"/>
    </source>
</evidence>
<dbReference type="Proteomes" id="UP000281915">
    <property type="component" value="Unassembled WGS sequence"/>
</dbReference>
<keyword evidence="1" id="KW-1133">Transmembrane helix</keyword>
<protein>
    <submittedName>
        <fullName evidence="2">Uncharacterized protein</fullName>
    </submittedName>
</protein>
<proteinExistence type="predicted"/>
<evidence type="ECO:0000256" key="1">
    <source>
        <dbReference type="SAM" id="Phobius"/>
    </source>
</evidence>
<organism evidence="2 3">
    <name type="scientific">Brevibacillus panacihumi</name>
    <dbReference type="NCBI Taxonomy" id="497735"/>
    <lineage>
        <taxon>Bacteria</taxon>
        <taxon>Bacillati</taxon>
        <taxon>Bacillota</taxon>
        <taxon>Bacilli</taxon>
        <taxon>Bacillales</taxon>
        <taxon>Paenibacillaceae</taxon>
        <taxon>Brevibacillus</taxon>
    </lineage>
</organism>
<sequence>MYWETLPNWFWIMYYLFLLATIGTAFYCFVQHTLRGLSIIAIVLSVTVPIISIINSIGRLEGMNEFEHFVVQLQQGFLWPILTMISYLYLLVWWMFFLKHTAKNQKA</sequence>
<feature type="transmembrane region" description="Helical" evidence="1">
    <location>
        <begin position="37"/>
        <end position="57"/>
    </location>
</feature>
<dbReference type="RefSeq" id="WP_122912089.1">
    <property type="nucleotide sequence ID" value="NZ_RHHT01000003.1"/>
</dbReference>
<dbReference type="AlphaFoldDB" id="A0A3M8DC27"/>
<feature type="transmembrane region" description="Helical" evidence="1">
    <location>
        <begin position="12"/>
        <end position="30"/>
    </location>
</feature>
<reference evidence="2 3" key="1">
    <citation type="submission" date="2018-10" db="EMBL/GenBank/DDBJ databases">
        <title>Phylogenomics of Brevibacillus.</title>
        <authorList>
            <person name="Dunlap C."/>
        </authorList>
    </citation>
    <scope>NUCLEOTIDE SEQUENCE [LARGE SCALE GENOMIC DNA]</scope>
    <source>
        <strain evidence="2 3">JCM 15085</strain>
    </source>
</reference>
<accession>A0A3M8DC27</accession>
<dbReference type="EMBL" id="RHHT01000003">
    <property type="protein sequence ID" value="RNB85584.1"/>
    <property type="molecule type" value="Genomic_DNA"/>
</dbReference>
<gene>
    <name evidence="2" type="ORF">EDM58_03385</name>
</gene>
<keyword evidence="1" id="KW-0812">Transmembrane</keyword>
<keyword evidence="1" id="KW-0472">Membrane</keyword>
<evidence type="ECO:0000313" key="3">
    <source>
        <dbReference type="Proteomes" id="UP000281915"/>
    </source>
</evidence>
<name>A0A3M8DC27_9BACL</name>